<dbReference type="RefSeq" id="WP_090793132.1">
    <property type="nucleotide sequence ID" value="NZ_FMYI01000002.1"/>
</dbReference>
<protein>
    <submittedName>
        <fullName evidence="2">Predicted Zn-dependent peptidase</fullName>
    </submittedName>
</protein>
<dbReference type="NCBIfam" id="NF047422">
    <property type="entry name" value="YfmF_fam"/>
    <property type="match status" value="1"/>
</dbReference>
<organism evidence="2 3">
    <name type="scientific">Pelagirhabdus alkalitolerans</name>
    <dbReference type="NCBI Taxonomy" id="1612202"/>
    <lineage>
        <taxon>Bacteria</taxon>
        <taxon>Bacillati</taxon>
        <taxon>Bacillota</taxon>
        <taxon>Bacilli</taxon>
        <taxon>Bacillales</taxon>
        <taxon>Bacillaceae</taxon>
        <taxon>Pelagirhabdus</taxon>
    </lineage>
</organism>
<dbReference type="Proteomes" id="UP000242949">
    <property type="component" value="Unassembled WGS sequence"/>
</dbReference>
<dbReference type="GO" id="GO:0046872">
    <property type="term" value="F:metal ion binding"/>
    <property type="evidence" value="ECO:0007669"/>
    <property type="project" value="InterPro"/>
</dbReference>
<dbReference type="PANTHER" id="PTHR11851:SF186">
    <property type="entry name" value="INACTIVE METALLOPROTEASE YMFF-RELATED"/>
    <property type="match status" value="1"/>
</dbReference>
<dbReference type="InterPro" id="IPR011249">
    <property type="entry name" value="Metalloenz_LuxS/M16"/>
</dbReference>
<dbReference type="STRING" id="1612202.SAMN05421734_102228"/>
<dbReference type="OrthoDB" id="9762085at2"/>
<dbReference type="EMBL" id="FMYI01000002">
    <property type="protein sequence ID" value="SDB89208.1"/>
    <property type="molecule type" value="Genomic_DNA"/>
</dbReference>
<dbReference type="AlphaFoldDB" id="A0A1G6H526"/>
<dbReference type="InterPro" id="IPR007863">
    <property type="entry name" value="Peptidase_M16_C"/>
</dbReference>
<accession>A0A1G6H526</accession>
<dbReference type="SUPFAM" id="SSF63411">
    <property type="entry name" value="LuxS/MPP-like metallohydrolase"/>
    <property type="match status" value="2"/>
</dbReference>
<reference evidence="3" key="1">
    <citation type="submission" date="2016-09" db="EMBL/GenBank/DDBJ databases">
        <authorList>
            <person name="Varghese N."/>
            <person name="Submissions S."/>
        </authorList>
    </citation>
    <scope>NUCLEOTIDE SEQUENCE [LARGE SCALE GENOMIC DNA]</scope>
    <source>
        <strain evidence="3">S5</strain>
    </source>
</reference>
<dbReference type="PANTHER" id="PTHR11851">
    <property type="entry name" value="METALLOPROTEASE"/>
    <property type="match status" value="1"/>
</dbReference>
<dbReference type="Gene3D" id="3.30.830.10">
    <property type="entry name" value="Metalloenzyme, LuxS/M16 peptidase-like"/>
    <property type="match status" value="2"/>
</dbReference>
<dbReference type="InterPro" id="IPR050361">
    <property type="entry name" value="MPP/UQCRC_Complex"/>
</dbReference>
<dbReference type="Pfam" id="PF05193">
    <property type="entry name" value="Peptidase_M16_C"/>
    <property type="match status" value="1"/>
</dbReference>
<keyword evidence="3" id="KW-1185">Reference proteome</keyword>
<evidence type="ECO:0000313" key="3">
    <source>
        <dbReference type="Proteomes" id="UP000242949"/>
    </source>
</evidence>
<gene>
    <name evidence="2" type="ORF">SAMN05421734_102228</name>
</gene>
<name>A0A1G6H526_9BACI</name>
<evidence type="ECO:0000313" key="2">
    <source>
        <dbReference type="EMBL" id="SDB89208.1"/>
    </source>
</evidence>
<feature type="domain" description="Peptidase M16 C-terminal" evidence="1">
    <location>
        <begin position="189"/>
        <end position="359"/>
    </location>
</feature>
<evidence type="ECO:0000259" key="1">
    <source>
        <dbReference type="Pfam" id="PF05193"/>
    </source>
</evidence>
<proteinExistence type="predicted"/>
<sequence>MFDLNEKVIEKQGYTLHIIDSKKFKTVQIVGKFASPLNRENITMRALLPFVIQQGNNKYPTAHEFRKALDDLYGAKFSIDGSKKGETHILTARMNVPNPTYLKTDEPIVENAIEFFKEALYNPKADKNGFDPAIVSREKDTLKQKIDSIIDNKMHYANIRMIDEMCQDEPYSLHVHGYPEDFEWIDGKTLFDYYQSIEKNDTFDLYVLGDFSSIDIEAIVGDRFSRDTNQSVQTSEHIEAVKNPEVKEVIETQDVQQGKLHLGFRTHTHLNDHDYPALQVFNAIFGGFPSSKLFINVREKNSLAYYAASRFESHKGLLFVFSGIAPSDYDQAKSIILEQLESMRQADFTEQDVTEAKQMIINQFKETLDDPYGPIEVLYNQKIGGMERTVDQFIESIQSVDRQAIQEIAKKIELNITYFLTSEGGQNDE</sequence>